<dbReference type="GO" id="GO:0007500">
    <property type="term" value="P:mesodermal cell fate determination"/>
    <property type="evidence" value="ECO:0007669"/>
    <property type="project" value="UniProtKB-ARBA"/>
</dbReference>
<dbReference type="OrthoDB" id="2307332at2759"/>
<keyword evidence="3" id="KW-0879">Wnt signaling pathway</keyword>
<keyword evidence="4" id="KW-0805">Transcription regulation</keyword>
<evidence type="ECO:0000256" key="3">
    <source>
        <dbReference type="ARBA" id="ARBA00022687"/>
    </source>
</evidence>
<sequence>MSEEEKSCTRVEPLPQKKKMTTTKVEGIELEELDLEESLKRKINLLQVREDEDHTGSLGCNSYLSDELKIFKEKNSLIEETEGAPLLEGSCAKILPPLDLNTLRQKSYPEEASRTLHLHLRSALDTLFIPHIQAMALITIIAVVVVSYINGPGATPPSSSGPPPLSMVRSSESPESPYLYNGNSSDPLGSPPPAHLGGLPYNLASDGGKGLRSALYSPPSVPPNASSPSPGYPYSLLGGGSGGEQFGGSCSSFSRFELETIPPPTPPHHINHPILNGNHSRLSSNHSSNSRSLCPNSSSSSSSNRSNKKTTSSGSSGSSNSSSSSSSSSASSKTHIKKPLNAFMLYMKEMRPTIVAECTLKESAAINQILGRRWHGLSREEQAKYYESARKERQLHMQMYPGWSARDNYAQNKKKKRKREGSSSQIKSSSASSVLVNNIKKCRARYGMDQQDLWCKPCNPLTLNNNNNNLSSSSNNNSLNTTTPATPDPRELFLHHHHRVVSSNQEEDMPSSPISPPLQNQGSGVDHLSSHGQLDLSMSNTGSLPPPLAPLHDSTRSNHILDHHHPLESLKLHQHPLPPGGSIGDESSPNMSKKKCSHLSDTTLCQEILLNVVQPPPPLCFEEVIGSTLTT</sequence>
<dbReference type="Pfam" id="PF00505">
    <property type="entry name" value="HMG_box"/>
    <property type="match status" value="1"/>
</dbReference>
<dbReference type="SMART" id="SM00398">
    <property type="entry name" value="HMG"/>
    <property type="match status" value="1"/>
</dbReference>
<evidence type="ECO:0000256" key="9">
    <source>
        <dbReference type="ARBA" id="ARBA00053480"/>
    </source>
</evidence>
<comment type="subunit">
    <text evidence="10">Binds to the beta-catenin homolog arm or to gro.</text>
</comment>
<dbReference type="PANTHER" id="PTHR10373">
    <property type="entry name" value="TRANSCRIPTION FACTOR 7 FAMILY MEMBER"/>
    <property type="match status" value="1"/>
</dbReference>
<keyword evidence="13" id="KW-1133">Transmembrane helix</keyword>
<keyword evidence="7" id="KW-0804">Transcription</keyword>
<dbReference type="GO" id="GO:0007435">
    <property type="term" value="P:salivary gland morphogenesis"/>
    <property type="evidence" value="ECO:0007669"/>
    <property type="project" value="UniProtKB-ARBA"/>
</dbReference>
<evidence type="ECO:0000256" key="13">
    <source>
        <dbReference type="SAM" id="Phobius"/>
    </source>
</evidence>
<dbReference type="AlphaFoldDB" id="A0A7R8H033"/>
<keyword evidence="5" id="KW-0238">DNA-binding</keyword>
<feature type="region of interest" description="Disordered" evidence="12">
    <location>
        <begin position="571"/>
        <end position="595"/>
    </location>
</feature>
<protein>
    <recommendedName>
        <fullName evidence="11">dTCF</fullName>
    </recommendedName>
</protein>
<dbReference type="GO" id="GO:0010628">
    <property type="term" value="P:positive regulation of gene expression"/>
    <property type="evidence" value="ECO:0007669"/>
    <property type="project" value="UniProtKB-ARBA"/>
</dbReference>
<dbReference type="GO" id="GO:0060070">
    <property type="term" value="P:canonical Wnt signaling pathway"/>
    <property type="evidence" value="ECO:0007669"/>
    <property type="project" value="TreeGrafter"/>
</dbReference>
<evidence type="ECO:0000256" key="10">
    <source>
        <dbReference type="ARBA" id="ARBA00061799"/>
    </source>
</evidence>
<comment type="function">
    <text evidence="9">Segment polarity protein. Functions together with arm to transduce the Wingless (Wg) signal in embryos and in developing adult tissues. Acts as a transcriptional activator, but in the absence of arm, it binds to gro and acts as a transcriptional repressor of wg-responsive genes.</text>
</comment>
<evidence type="ECO:0000313" key="16">
    <source>
        <dbReference type="Proteomes" id="UP000675881"/>
    </source>
</evidence>
<comment type="subcellular location">
    <subcellularLocation>
        <location evidence="1">Nucleus</location>
    </subcellularLocation>
</comment>
<feature type="domain" description="HMG box" evidence="14">
    <location>
        <begin position="336"/>
        <end position="404"/>
    </location>
</feature>
<evidence type="ECO:0000256" key="2">
    <source>
        <dbReference type="ARBA" id="ARBA00006569"/>
    </source>
</evidence>
<dbReference type="GO" id="GO:0045892">
    <property type="term" value="P:negative regulation of DNA-templated transcription"/>
    <property type="evidence" value="ECO:0007669"/>
    <property type="project" value="UniProtKB-ARBA"/>
</dbReference>
<dbReference type="GO" id="GO:0072091">
    <property type="term" value="P:regulation of stem cell proliferation"/>
    <property type="evidence" value="ECO:0007669"/>
    <property type="project" value="UniProtKB-ARBA"/>
</dbReference>
<dbReference type="SMART" id="SM01366">
    <property type="entry name" value="c-clamp"/>
    <property type="match status" value="1"/>
</dbReference>
<feature type="transmembrane region" description="Helical" evidence="13">
    <location>
        <begin position="127"/>
        <end position="149"/>
    </location>
</feature>
<dbReference type="GO" id="GO:0000981">
    <property type="term" value="F:DNA-binding transcription factor activity, RNA polymerase II-specific"/>
    <property type="evidence" value="ECO:0007669"/>
    <property type="project" value="TreeGrafter"/>
</dbReference>
<dbReference type="GO" id="GO:0000785">
    <property type="term" value="C:chromatin"/>
    <property type="evidence" value="ECO:0007669"/>
    <property type="project" value="TreeGrafter"/>
</dbReference>
<evidence type="ECO:0000313" key="15">
    <source>
        <dbReference type="EMBL" id="CAF2776728.1"/>
    </source>
</evidence>
<evidence type="ECO:0000256" key="11">
    <source>
        <dbReference type="ARBA" id="ARBA00080285"/>
    </source>
</evidence>
<keyword evidence="8" id="KW-0539">Nucleus</keyword>
<dbReference type="InterPro" id="IPR036910">
    <property type="entry name" value="HMG_box_dom_sf"/>
</dbReference>
<dbReference type="PROSITE" id="PS50118">
    <property type="entry name" value="HMG_BOX_2"/>
    <property type="match status" value="1"/>
</dbReference>
<dbReference type="GO" id="GO:0019900">
    <property type="term" value="F:kinase binding"/>
    <property type="evidence" value="ECO:0007669"/>
    <property type="project" value="UniProtKB-ARBA"/>
</dbReference>
<organism evidence="15 16">
    <name type="scientific">Lepeophtheirus salmonis</name>
    <name type="common">Salmon louse</name>
    <name type="synonym">Caligus salmonis</name>
    <dbReference type="NCBI Taxonomy" id="72036"/>
    <lineage>
        <taxon>Eukaryota</taxon>
        <taxon>Metazoa</taxon>
        <taxon>Ecdysozoa</taxon>
        <taxon>Arthropoda</taxon>
        <taxon>Crustacea</taxon>
        <taxon>Multicrustacea</taxon>
        <taxon>Hexanauplia</taxon>
        <taxon>Copepoda</taxon>
        <taxon>Siphonostomatoida</taxon>
        <taxon>Caligidae</taxon>
        <taxon>Lepeophtheirus</taxon>
    </lineage>
</organism>
<dbReference type="InterPro" id="IPR024940">
    <property type="entry name" value="TCF/LEF"/>
</dbReference>
<proteinExistence type="inferred from homology"/>
<comment type="similarity">
    <text evidence="2">Belongs to the TCF/LEF family.</text>
</comment>
<reference evidence="15" key="1">
    <citation type="submission" date="2021-02" db="EMBL/GenBank/DDBJ databases">
        <authorList>
            <person name="Bekaert M."/>
        </authorList>
    </citation>
    <scope>NUCLEOTIDE SEQUENCE</scope>
    <source>
        <strain evidence="15">IoA-00</strain>
    </source>
</reference>
<accession>A0A7R8H033</accession>
<evidence type="ECO:0000259" key="14">
    <source>
        <dbReference type="PROSITE" id="PS50118"/>
    </source>
</evidence>
<dbReference type="FunFam" id="1.10.30.10:FF:000001">
    <property type="entry name" value="transcription factor 7 isoform X2"/>
    <property type="match status" value="1"/>
</dbReference>
<dbReference type="GO" id="GO:1990907">
    <property type="term" value="C:beta-catenin-TCF complex"/>
    <property type="evidence" value="ECO:0007669"/>
    <property type="project" value="TreeGrafter"/>
</dbReference>
<dbReference type="EMBL" id="HG994580">
    <property type="protein sequence ID" value="CAF2776728.1"/>
    <property type="molecule type" value="Genomic_DNA"/>
</dbReference>
<evidence type="ECO:0000256" key="6">
    <source>
        <dbReference type="ARBA" id="ARBA00023159"/>
    </source>
</evidence>
<dbReference type="GO" id="GO:0035277">
    <property type="term" value="P:spiracle morphogenesis, open tracheal system"/>
    <property type="evidence" value="ECO:0007669"/>
    <property type="project" value="UniProtKB-ARBA"/>
</dbReference>
<evidence type="ECO:0000256" key="5">
    <source>
        <dbReference type="ARBA" id="ARBA00023125"/>
    </source>
</evidence>
<feature type="compositionally biased region" description="Low complexity" evidence="12">
    <location>
        <begin position="466"/>
        <end position="483"/>
    </location>
</feature>
<keyword evidence="16" id="KW-1185">Reference proteome</keyword>
<evidence type="ECO:0000256" key="1">
    <source>
        <dbReference type="ARBA" id="ARBA00004123"/>
    </source>
</evidence>
<evidence type="ECO:0000256" key="7">
    <source>
        <dbReference type="ARBA" id="ARBA00023163"/>
    </source>
</evidence>
<feature type="compositionally biased region" description="Low complexity" evidence="12">
    <location>
        <begin position="272"/>
        <end position="332"/>
    </location>
</feature>
<dbReference type="Gene3D" id="1.10.30.10">
    <property type="entry name" value="High mobility group box domain"/>
    <property type="match status" value="1"/>
</dbReference>
<keyword evidence="13" id="KW-0812">Transmembrane</keyword>
<dbReference type="SUPFAM" id="SSF47095">
    <property type="entry name" value="HMG-box"/>
    <property type="match status" value="1"/>
</dbReference>
<feature type="region of interest" description="Disordered" evidence="12">
    <location>
        <begin position="400"/>
        <end position="430"/>
    </location>
</feature>
<dbReference type="GO" id="GO:0001222">
    <property type="term" value="F:transcription corepressor binding"/>
    <property type="evidence" value="ECO:0007669"/>
    <property type="project" value="UniProtKB-ARBA"/>
</dbReference>
<gene>
    <name evidence="15" type="ORF">LSAA_897</name>
</gene>
<keyword evidence="6" id="KW-0010">Activator</keyword>
<keyword evidence="13" id="KW-0472">Membrane</keyword>
<dbReference type="PANTHER" id="PTHR10373:SF38">
    <property type="entry name" value="PROTEIN PANGOLIN, ISOFORM J"/>
    <property type="match status" value="1"/>
</dbReference>
<feature type="compositionally biased region" description="Low complexity" evidence="12">
    <location>
        <begin position="223"/>
        <end position="236"/>
    </location>
</feature>
<evidence type="ECO:0000256" key="8">
    <source>
        <dbReference type="ARBA" id="ARBA00023242"/>
    </source>
</evidence>
<evidence type="ECO:0000256" key="4">
    <source>
        <dbReference type="ARBA" id="ARBA00023015"/>
    </source>
</evidence>
<feature type="region of interest" description="Disordered" evidence="12">
    <location>
        <begin position="154"/>
        <end position="240"/>
    </location>
</feature>
<dbReference type="InterPro" id="IPR009071">
    <property type="entry name" value="HMG_box_dom"/>
</dbReference>
<evidence type="ECO:0000256" key="12">
    <source>
        <dbReference type="SAM" id="MobiDB-lite"/>
    </source>
</evidence>
<dbReference type="Proteomes" id="UP000675881">
    <property type="component" value="Chromosome 1"/>
</dbReference>
<dbReference type="CDD" id="cd21996">
    <property type="entry name" value="HMG-box_TCF7-like"/>
    <property type="match status" value="1"/>
</dbReference>
<name>A0A7R8H033_LEPSM</name>
<dbReference type="GO" id="GO:0000978">
    <property type="term" value="F:RNA polymerase II cis-regulatory region sequence-specific DNA binding"/>
    <property type="evidence" value="ECO:0007669"/>
    <property type="project" value="TreeGrafter"/>
</dbReference>
<feature type="region of interest" description="Disordered" evidence="12">
    <location>
        <begin position="466"/>
        <end position="559"/>
    </location>
</feature>
<feature type="region of interest" description="Disordered" evidence="12">
    <location>
        <begin position="257"/>
        <end position="334"/>
    </location>
</feature>
<feature type="compositionally biased region" description="Polar residues" evidence="12">
    <location>
        <begin position="530"/>
        <end position="543"/>
    </location>
</feature>